<name>A0A2T0LAH1_9BACL</name>
<dbReference type="RefSeq" id="WP_106346639.1">
    <property type="nucleotide sequence ID" value="NZ_PVNE01000038.1"/>
</dbReference>
<sequence length="257" mass="29345">MKTFVLSTLSEEDVIRLEKDCNLAVRLQPDAGRIDPRVLMDGDQAAYLLRDLTDRLGSPSLYVTASLLLKQYSYCLLMPTLYAMTLLDKGLKVEADNCLLEVTFPGDGAWRARLHLKDREVSSPEGSDRATWREGLVEAVFRNHLAKVIRTVSRVSGLSPTVLWENASIYFYWMYEAYMPGKVGEDKRSRIAEDFHFLLSAHPSLFGERKNPLKRFFCEKCCLPGCDQPVRIRKTCCLYCEIGDGQLCQTCPKRRCR</sequence>
<accession>A0A2T0LAH1</accession>
<evidence type="ECO:0000313" key="3">
    <source>
        <dbReference type="Proteomes" id="UP000237797"/>
    </source>
</evidence>
<evidence type="ECO:0000259" key="1">
    <source>
        <dbReference type="Pfam" id="PF06276"/>
    </source>
</evidence>
<dbReference type="GO" id="GO:0003824">
    <property type="term" value="F:catalytic activity"/>
    <property type="evidence" value="ECO:0007669"/>
    <property type="project" value="UniProtKB-ARBA"/>
</dbReference>
<gene>
    <name evidence="2" type="ORF">CLV97_13819</name>
</gene>
<proteinExistence type="predicted"/>
<dbReference type="Proteomes" id="UP000237797">
    <property type="component" value="Unassembled WGS sequence"/>
</dbReference>
<dbReference type="AlphaFoldDB" id="A0A2T0LAH1"/>
<comment type="caution">
    <text evidence="2">The sequence shown here is derived from an EMBL/GenBank/DDBJ whole genome shotgun (WGS) entry which is preliminary data.</text>
</comment>
<organism evidence="2 3">
    <name type="scientific">Planifilum fimeticola</name>
    <dbReference type="NCBI Taxonomy" id="201975"/>
    <lineage>
        <taxon>Bacteria</taxon>
        <taxon>Bacillati</taxon>
        <taxon>Bacillota</taxon>
        <taxon>Bacilli</taxon>
        <taxon>Bacillales</taxon>
        <taxon>Thermoactinomycetaceae</taxon>
        <taxon>Planifilum</taxon>
    </lineage>
</organism>
<evidence type="ECO:0000313" key="2">
    <source>
        <dbReference type="EMBL" id="PRX38755.1"/>
    </source>
</evidence>
<keyword evidence="3" id="KW-1185">Reference proteome</keyword>
<dbReference type="EMBL" id="PVNE01000038">
    <property type="protein sequence ID" value="PRX38755.1"/>
    <property type="molecule type" value="Genomic_DNA"/>
</dbReference>
<protein>
    <submittedName>
        <fullName evidence="2">Ferric iron reductase protein FhuF</fullName>
    </submittedName>
</protein>
<dbReference type="InterPro" id="IPR022770">
    <property type="entry name" value="IucA/IucC-like_C"/>
</dbReference>
<feature type="domain" description="Aerobactin siderophore biosynthesis IucA/IucC-like C-terminal" evidence="1">
    <location>
        <begin position="67"/>
        <end position="216"/>
    </location>
</feature>
<reference evidence="2 3" key="1">
    <citation type="submission" date="2018-03" db="EMBL/GenBank/DDBJ databases">
        <title>Genomic Encyclopedia of Archaeal and Bacterial Type Strains, Phase II (KMG-II): from individual species to whole genera.</title>
        <authorList>
            <person name="Goeker M."/>
        </authorList>
    </citation>
    <scope>NUCLEOTIDE SEQUENCE [LARGE SCALE GENOMIC DNA]</scope>
    <source>
        <strain evidence="2 3">DSM 44946</strain>
    </source>
</reference>
<dbReference type="Pfam" id="PF06276">
    <property type="entry name" value="FhuF"/>
    <property type="match status" value="1"/>
</dbReference>
<dbReference type="OrthoDB" id="5870636at2"/>